<feature type="signal peptide" evidence="1">
    <location>
        <begin position="1"/>
        <end position="20"/>
    </location>
</feature>
<keyword evidence="4" id="KW-1185">Reference proteome</keyword>
<dbReference type="AlphaFoldDB" id="A0AAE3EU62"/>
<name>A0AAE3EU62_9FLAO</name>
<organism evidence="3 4">
    <name type="scientific">Cerina litoralis</name>
    <dbReference type="NCBI Taxonomy" id="2874477"/>
    <lineage>
        <taxon>Bacteria</taxon>
        <taxon>Pseudomonadati</taxon>
        <taxon>Bacteroidota</taxon>
        <taxon>Flavobacteriia</taxon>
        <taxon>Flavobacteriales</taxon>
        <taxon>Flavobacteriaceae</taxon>
        <taxon>Cerina</taxon>
    </lineage>
</organism>
<proteinExistence type="predicted"/>
<evidence type="ECO:0000259" key="2">
    <source>
        <dbReference type="PROSITE" id="PS51724"/>
    </source>
</evidence>
<evidence type="ECO:0000256" key="1">
    <source>
        <dbReference type="SAM" id="SignalP"/>
    </source>
</evidence>
<dbReference type="SUPFAM" id="SSF110997">
    <property type="entry name" value="Sporulation related repeat"/>
    <property type="match status" value="1"/>
</dbReference>
<dbReference type="GO" id="GO:0042834">
    <property type="term" value="F:peptidoglycan binding"/>
    <property type="evidence" value="ECO:0007669"/>
    <property type="project" value="InterPro"/>
</dbReference>
<dbReference type="Gene3D" id="3.30.70.1070">
    <property type="entry name" value="Sporulation related repeat"/>
    <property type="match status" value="1"/>
</dbReference>
<gene>
    <name evidence="3" type="ORF">K8352_06160</name>
</gene>
<dbReference type="InterPro" id="IPR007730">
    <property type="entry name" value="SPOR-like_dom"/>
</dbReference>
<evidence type="ECO:0000313" key="4">
    <source>
        <dbReference type="Proteomes" id="UP001200642"/>
    </source>
</evidence>
<dbReference type="Proteomes" id="UP001200642">
    <property type="component" value="Unassembled WGS sequence"/>
</dbReference>
<protein>
    <submittedName>
        <fullName evidence="3">SPOR domain-containing protein</fullName>
    </submittedName>
</protein>
<evidence type="ECO:0000313" key="3">
    <source>
        <dbReference type="EMBL" id="MCG2460324.1"/>
    </source>
</evidence>
<keyword evidence="1" id="KW-0732">Signal</keyword>
<comment type="caution">
    <text evidence="3">The sequence shown here is derived from an EMBL/GenBank/DDBJ whole genome shotgun (WGS) entry which is preliminary data.</text>
</comment>
<accession>A0AAE3EU62</accession>
<dbReference type="RefSeq" id="WP_317901469.1">
    <property type="nucleotide sequence ID" value="NZ_JAIRBC010000007.1"/>
</dbReference>
<dbReference type="PROSITE" id="PS51724">
    <property type="entry name" value="SPOR"/>
    <property type="match status" value="1"/>
</dbReference>
<sequence>MKNLFFTIMLCLFVIPTGSAQEGSLHIEQDKKIADLVNLYKAADDSSGYYRIQIYFGSLDKAQEIKAQAESDFPGWFSEIKFESPSYRVRIGKFKNKLDAQRELQEVRLKYPSAMLLKPEKTTK</sequence>
<feature type="chain" id="PRO_5042097466" evidence="1">
    <location>
        <begin position="21"/>
        <end position="124"/>
    </location>
</feature>
<feature type="domain" description="SPOR" evidence="2">
    <location>
        <begin position="43"/>
        <end position="123"/>
    </location>
</feature>
<dbReference type="Pfam" id="PF05036">
    <property type="entry name" value="SPOR"/>
    <property type="match status" value="1"/>
</dbReference>
<reference evidence="3" key="1">
    <citation type="submission" date="2023-02" db="EMBL/GenBank/DDBJ databases">
        <title>Genome of Flavobacteriaceae gen. nov. sp. strain F89.</title>
        <authorList>
            <person name="Wang Y."/>
        </authorList>
    </citation>
    <scope>NUCLEOTIDE SEQUENCE</scope>
    <source>
        <strain evidence="3">F89</strain>
    </source>
</reference>
<dbReference type="EMBL" id="JAIRBC010000007">
    <property type="protein sequence ID" value="MCG2460324.1"/>
    <property type="molecule type" value="Genomic_DNA"/>
</dbReference>
<dbReference type="InterPro" id="IPR036680">
    <property type="entry name" value="SPOR-like_sf"/>
</dbReference>